<dbReference type="PANTHER" id="PTHR36923:SF3">
    <property type="entry name" value="FERREDOXIN"/>
    <property type="match status" value="1"/>
</dbReference>
<dbReference type="GO" id="GO:0005506">
    <property type="term" value="F:iron ion binding"/>
    <property type="evidence" value="ECO:0007669"/>
    <property type="project" value="UniProtKB-UniRule"/>
</dbReference>
<keyword evidence="4 6" id="KW-0408">Iron</keyword>
<evidence type="ECO:0000313" key="9">
    <source>
        <dbReference type="Proteomes" id="UP000287243"/>
    </source>
</evidence>
<evidence type="ECO:0000313" key="8">
    <source>
        <dbReference type="EMBL" id="QAT17958.1"/>
    </source>
</evidence>
<evidence type="ECO:0000256" key="3">
    <source>
        <dbReference type="ARBA" id="ARBA00022982"/>
    </source>
</evidence>
<evidence type="ECO:0000256" key="5">
    <source>
        <dbReference type="ARBA" id="ARBA00023014"/>
    </source>
</evidence>
<dbReference type="EMBL" id="CP019384">
    <property type="protein sequence ID" value="QAT17958.1"/>
    <property type="molecule type" value="Genomic_DNA"/>
</dbReference>
<dbReference type="GO" id="GO:0051536">
    <property type="term" value="F:iron-sulfur cluster binding"/>
    <property type="evidence" value="ECO:0007669"/>
    <property type="project" value="UniProtKB-KW"/>
</dbReference>
<dbReference type="AlphaFoldDB" id="A0A410P7A7"/>
<organism evidence="8 9">
    <name type="scientific">Velamenicoccus archaeovorus</name>
    <dbReference type="NCBI Taxonomy" id="1930593"/>
    <lineage>
        <taxon>Bacteria</taxon>
        <taxon>Pseudomonadati</taxon>
        <taxon>Candidatus Omnitrophota</taxon>
        <taxon>Candidatus Velamenicoccus</taxon>
    </lineage>
</organism>
<dbReference type="PANTHER" id="PTHR36923">
    <property type="entry name" value="FERREDOXIN"/>
    <property type="match status" value="1"/>
</dbReference>
<name>A0A410P7A7_VELA1</name>
<dbReference type="PRINTS" id="PR00352">
    <property type="entry name" value="3FE4SFRDOXIN"/>
</dbReference>
<reference evidence="8 9" key="1">
    <citation type="submission" date="2017-01" db="EMBL/GenBank/DDBJ databases">
        <title>First insights into the biology of 'candidatus Vampirococcus archaeovorus'.</title>
        <authorList>
            <person name="Kizina J."/>
            <person name="Jordan S."/>
            <person name="Stueber K."/>
            <person name="Reinhardt R."/>
            <person name="Harder J."/>
        </authorList>
    </citation>
    <scope>NUCLEOTIDE SEQUENCE [LARGE SCALE GENOMIC DNA]</scope>
    <source>
        <strain evidence="8 9">LiM</strain>
    </source>
</reference>
<dbReference type="PROSITE" id="PS51379">
    <property type="entry name" value="4FE4S_FER_2"/>
    <property type="match status" value="1"/>
</dbReference>
<dbReference type="RefSeq" id="WP_128698972.1">
    <property type="nucleotide sequence ID" value="NZ_CP019384.1"/>
</dbReference>
<sequence>MAKVTVDAATCVGCGLCEQNCPEVFEVKDDGIAHVKAQQCSSCNLQEIADMCPVNAIKVE</sequence>
<dbReference type="GO" id="GO:0009055">
    <property type="term" value="F:electron transfer activity"/>
    <property type="evidence" value="ECO:0007669"/>
    <property type="project" value="UniProtKB-UniRule"/>
</dbReference>
<dbReference type="InterPro" id="IPR051269">
    <property type="entry name" value="Fe-S_cluster_ET"/>
</dbReference>
<keyword evidence="2 6" id="KW-0479">Metal-binding</keyword>
<evidence type="ECO:0000259" key="7">
    <source>
        <dbReference type="PROSITE" id="PS51379"/>
    </source>
</evidence>
<comment type="function">
    <text evidence="6">Ferredoxins are iron-sulfur proteins that transfer electrons in a wide variety of metabolic reactions.</text>
</comment>
<dbReference type="InterPro" id="IPR001080">
    <property type="entry name" value="3Fe4S_ferredoxin"/>
</dbReference>
<dbReference type="OrthoDB" id="9770306at2"/>
<dbReference type="InterPro" id="IPR017896">
    <property type="entry name" value="4Fe4S_Fe-S-bd"/>
</dbReference>
<protein>
    <recommendedName>
        <fullName evidence="6">Ferredoxin</fullName>
    </recommendedName>
</protein>
<dbReference type="SUPFAM" id="SSF54862">
    <property type="entry name" value="4Fe-4S ferredoxins"/>
    <property type="match status" value="1"/>
</dbReference>
<proteinExistence type="predicted"/>
<evidence type="ECO:0000256" key="1">
    <source>
        <dbReference type="ARBA" id="ARBA00022448"/>
    </source>
</evidence>
<feature type="domain" description="4Fe-4S ferredoxin-type" evidence="7">
    <location>
        <begin position="2"/>
        <end position="30"/>
    </location>
</feature>
<dbReference type="KEGG" id="vai:BU251_00565"/>
<dbReference type="Proteomes" id="UP000287243">
    <property type="component" value="Chromosome"/>
</dbReference>
<evidence type="ECO:0000256" key="4">
    <source>
        <dbReference type="ARBA" id="ARBA00023004"/>
    </source>
</evidence>
<dbReference type="Gene3D" id="3.30.70.20">
    <property type="match status" value="1"/>
</dbReference>
<dbReference type="Pfam" id="PF13370">
    <property type="entry name" value="Fer4_13"/>
    <property type="match status" value="1"/>
</dbReference>
<dbReference type="PROSITE" id="PS00198">
    <property type="entry name" value="4FE4S_FER_1"/>
    <property type="match status" value="1"/>
</dbReference>
<keyword evidence="1 6" id="KW-0813">Transport</keyword>
<gene>
    <name evidence="8" type="ORF">BU251_00565</name>
</gene>
<keyword evidence="3 6" id="KW-0249">Electron transport</keyword>
<keyword evidence="9" id="KW-1185">Reference proteome</keyword>
<keyword evidence="5 6" id="KW-0411">Iron-sulfur</keyword>
<evidence type="ECO:0000256" key="2">
    <source>
        <dbReference type="ARBA" id="ARBA00022723"/>
    </source>
</evidence>
<accession>A0A410P7A7</accession>
<dbReference type="InterPro" id="IPR017900">
    <property type="entry name" value="4Fe4S_Fe_S_CS"/>
</dbReference>
<evidence type="ECO:0000256" key="6">
    <source>
        <dbReference type="RuleBase" id="RU368020"/>
    </source>
</evidence>